<protein>
    <recommendedName>
        <fullName evidence="3">C2H2-type domain-containing protein</fullName>
    </recommendedName>
</protein>
<evidence type="ECO:0000313" key="1">
    <source>
        <dbReference type="EMBL" id="KAJ7361948.1"/>
    </source>
</evidence>
<dbReference type="OrthoDB" id="6380093at2759"/>
<evidence type="ECO:0008006" key="3">
    <source>
        <dbReference type="Google" id="ProtNLM"/>
    </source>
</evidence>
<gene>
    <name evidence="1" type="ORF">OS493_014595</name>
</gene>
<evidence type="ECO:0000313" key="2">
    <source>
        <dbReference type="Proteomes" id="UP001163046"/>
    </source>
</evidence>
<dbReference type="PANTHER" id="PTHR33845">
    <property type="entry name" value="C2H2-TYPE DOMAIN-CONTAINING PROTEIN"/>
    <property type="match status" value="1"/>
</dbReference>
<dbReference type="PANTHER" id="PTHR33845:SF1">
    <property type="entry name" value="C2H2-TYPE DOMAIN-CONTAINING PROTEIN"/>
    <property type="match status" value="1"/>
</dbReference>
<organism evidence="1 2">
    <name type="scientific">Desmophyllum pertusum</name>
    <dbReference type="NCBI Taxonomy" id="174260"/>
    <lineage>
        <taxon>Eukaryota</taxon>
        <taxon>Metazoa</taxon>
        <taxon>Cnidaria</taxon>
        <taxon>Anthozoa</taxon>
        <taxon>Hexacorallia</taxon>
        <taxon>Scleractinia</taxon>
        <taxon>Caryophylliina</taxon>
        <taxon>Caryophylliidae</taxon>
        <taxon>Desmophyllum</taxon>
    </lineage>
</organism>
<reference evidence="1" key="1">
    <citation type="submission" date="2023-01" db="EMBL/GenBank/DDBJ databases">
        <title>Genome assembly of the deep-sea coral Lophelia pertusa.</title>
        <authorList>
            <person name="Herrera S."/>
            <person name="Cordes E."/>
        </authorList>
    </citation>
    <scope>NUCLEOTIDE SEQUENCE</scope>
    <source>
        <strain evidence="1">USNM1676648</strain>
        <tissue evidence="1">Polyp</tissue>
    </source>
</reference>
<dbReference type="EMBL" id="MU827308">
    <property type="protein sequence ID" value="KAJ7361948.1"/>
    <property type="molecule type" value="Genomic_DNA"/>
</dbReference>
<proteinExistence type="predicted"/>
<name>A0A9W9YQ65_9CNID</name>
<sequence length="835" mass="94254">MAVVAKEVLEVLLFYFLKAPSARKCVRKTLANLGYLRYHEETYQRERIDASSMNSNNNVWIKVTVAVKGKANVLCCTSCYTKVHQMVGSIAQAESVPSAPALDVATPDDTKPCLGRPRVSYTLASTRTKCEIKKKARHICNESDNNMRKRLDDISQGCSDDVLVDISSPKISPSKKVDADLLKKQTNEIILLKVQQSMSDKITVGLTASYQAANLSHERIKILSSVALHMTNKQLKDIFKRTDRNGQIQPCTDYEITKARLHNKNYGAAADGSHKKRTVRICTSAEDVAFLIDFLLNPEAVERSSYKMASCEGKKGSWIRKTKFYEGLQASNFKEMVEMAGLCNICTENGAENFAKLDTLLANIEELWHKHNTTDCPIPDLTLRAKKYKGYLLSDFINHLEVHSQCATHCMRWYLSPEPACPSNEHPLSCHSCNERWSLISDIKHATVCLNVKESEKTTIQQQLAQIEDSLNLYISHLLHPEVISATMWSDNGAHYKNTSLITWLGSIYQKTGVKVTAFNNFEAQKGKTKLDSHYAVLKFSLRSYRHEGHDILSPADIVAGTERLRGTNVYEIILDRTKEPQSAKTWQGISNYFSFVYEYSSNQECSAITAQEQTGVGPTTRLKKEQIDHLWANTTFETGASTQFDLAKAMAKTPLVEKKKTISSTPEVQPQEQEQDCCTDNNALNNSVVKCLECGACFLRQGNSELHKGSKICQKSKKSKRALAIGQNMIRDDETLASSLQKAKRFKDQTIDKSDAEVSIEKRCQRQWNETKLQIAVMTECYDKGKDLSKRYTPAMCQKEMTSHPEIGPENTLTENQIRSFWSRHHRSQNNTQR</sequence>
<comment type="caution">
    <text evidence="1">The sequence shown here is derived from an EMBL/GenBank/DDBJ whole genome shotgun (WGS) entry which is preliminary data.</text>
</comment>
<dbReference type="AlphaFoldDB" id="A0A9W9YQ65"/>
<dbReference type="Proteomes" id="UP001163046">
    <property type="component" value="Unassembled WGS sequence"/>
</dbReference>
<keyword evidence="2" id="KW-1185">Reference proteome</keyword>
<accession>A0A9W9YQ65</accession>